<feature type="signal peptide" evidence="1">
    <location>
        <begin position="1"/>
        <end position="35"/>
    </location>
</feature>
<keyword evidence="1" id="KW-0732">Signal</keyword>
<name>A0A917J3P8_9BACT</name>
<organism evidence="2 3">
    <name type="scientific">Filimonas zeae</name>
    <dbReference type="NCBI Taxonomy" id="1737353"/>
    <lineage>
        <taxon>Bacteria</taxon>
        <taxon>Pseudomonadati</taxon>
        <taxon>Bacteroidota</taxon>
        <taxon>Chitinophagia</taxon>
        <taxon>Chitinophagales</taxon>
        <taxon>Chitinophagaceae</taxon>
        <taxon>Filimonas</taxon>
    </lineage>
</organism>
<evidence type="ECO:0008006" key="4">
    <source>
        <dbReference type="Google" id="ProtNLM"/>
    </source>
</evidence>
<feature type="chain" id="PRO_5037907939" description="Outer membrane protein beta-barrel domain-containing protein" evidence="1">
    <location>
        <begin position="36"/>
        <end position="173"/>
    </location>
</feature>
<comment type="caution">
    <text evidence="2">The sequence shown here is derived from an EMBL/GenBank/DDBJ whole genome shotgun (WGS) entry which is preliminary data.</text>
</comment>
<evidence type="ECO:0000256" key="1">
    <source>
        <dbReference type="SAM" id="SignalP"/>
    </source>
</evidence>
<keyword evidence="3" id="KW-1185">Reference proteome</keyword>
<evidence type="ECO:0000313" key="3">
    <source>
        <dbReference type="Proteomes" id="UP000627292"/>
    </source>
</evidence>
<dbReference type="EMBL" id="BMIB01000004">
    <property type="protein sequence ID" value="GGH77694.1"/>
    <property type="molecule type" value="Genomic_DNA"/>
</dbReference>
<evidence type="ECO:0000313" key="2">
    <source>
        <dbReference type="EMBL" id="GGH77694.1"/>
    </source>
</evidence>
<accession>A0A917J3P8</accession>
<reference evidence="2" key="1">
    <citation type="journal article" date="2014" name="Int. J. Syst. Evol. Microbiol.">
        <title>Complete genome sequence of Corynebacterium casei LMG S-19264T (=DSM 44701T), isolated from a smear-ripened cheese.</title>
        <authorList>
            <consortium name="US DOE Joint Genome Institute (JGI-PGF)"/>
            <person name="Walter F."/>
            <person name="Albersmeier A."/>
            <person name="Kalinowski J."/>
            <person name="Ruckert C."/>
        </authorList>
    </citation>
    <scope>NUCLEOTIDE SEQUENCE</scope>
    <source>
        <strain evidence="2">CGMCC 1.15290</strain>
    </source>
</reference>
<protein>
    <recommendedName>
        <fullName evidence="4">Outer membrane protein beta-barrel domain-containing protein</fullName>
    </recommendedName>
</protein>
<dbReference type="AlphaFoldDB" id="A0A917J3P8"/>
<proteinExistence type="predicted"/>
<gene>
    <name evidence="2" type="ORF">GCM10011379_44430</name>
</gene>
<dbReference type="Proteomes" id="UP000627292">
    <property type="component" value="Unassembled WGS sequence"/>
</dbReference>
<sequence length="173" mass="18587">MFVVLPNHKQRTMKKLLKPLCALVIVLFAAVAANAQSNALRLGIGLNAGMGTQDPNPFVLGGDLRLQQGFGNSVSGILTTGYTHFSKKDGVPSIGMIPLKAGLKVFPAKNFYFNVEAGAGFGTKEGTGTSFVWSPALGLAFGTGWDISVKYEEFTKYDYTKQVALRLAYGFKL</sequence>
<reference evidence="2" key="2">
    <citation type="submission" date="2020-09" db="EMBL/GenBank/DDBJ databases">
        <authorList>
            <person name="Sun Q."/>
            <person name="Zhou Y."/>
        </authorList>
    </citation>
    <scope>NUCLEOTIDE SEQUENCE</scope>
    <source>
        <strain evidence="2">CGMCC 1.15290</strain>
    </source>
</reference>